<keyword evidence="7" id="KW-1133">Transmembrane helix</keyword>
<evidence type="ECO:0000256" key="7">
    <source>
        <dbReference type="SAM" id="Phobius"/>
    </source>
</evidence>
<evidence type="ECO:0000259" key="8">
    <source>
        <dbReference type="PROSITE" id="PS50109"/>
    </source>
</evidence>
<comment type="catalytic activity">
    <reaction evidence="1">
        <text>ATP + protein L-histidine = ADP + protein N-phospho-L-histidine.</text>
        <dbReference type="EC" id="2.7.13.3"/>
    </reaction>
</comment>
<dbReference type="GO" id="GO:0000155">
    <property type="term" value="F:phosphorelay sensor kinase activity"/>
    <property type="evidence" value="ECO:0007669"/>
    <property type="project" value="InterPro"/>
</dbReference>
<dbReference type="InterPro" id="IPR036890">
    <property type="entry name" value="HATPase_C_sf"/>
</dbReference>
<dbReference type="GO" id="GO:0016036">
    <property type="term" value="P:cellular response to phosphate starvation"/>
    <property type="evidence" value="ECO:0007669"/>
    <property type="project" value="TreeGrafter"/>
</dbReference>
<protein>
    <recommendedName>
        <fullName evidence="2">histidine kinase</fullName>
        <ecNumber evidence="2">2.7.13.3</ecNumber>
    </recommendedName>
</protein>
<dbReference type="InterPro" id="IPR004358">
    <property type="entry name" value="Sig_transdc_His_kin-like_C"/>
</dbReference>
<dbReference type="InterPro" id="IPR005467">
    <property type="entry name" value="His_kinase_dom"/>
</dbReference>
<dbReference type="CDD" id="cd00082">
    <property type="entry name" value="HisKA"/>
    <property type="match status" value="1"/>
</dbReference>
<keyword evidence="7" id="KW-0812">Transmembrane</keyword>
<keyword evidence="5 9" id="KW-0418">Kinase</keyword>
<organism evidence="9 10">
    <name type="scientific">Roseivirga pacifica</name>
    <dbReference type="NCBI Taxonomy" id="1267423"/>
    <lineage>
        <taxon>Bacteria</taxon>
        <taxon>Pseudomonadati</taxon>
        <taxon>Bacteroidota</taxon>
        <taxon>Cytophagia</taxon>
        <taxon>Cytophagales</taxon>
        <taxon>Roseivirgaceae</taxon>
        <taxon>Roseivirga</taxon>
    </lineage>
</organism>
<dbReference type="GO" id="GO:0005886">
    <property type="term" value="C:plasma membrane"/>
    <property type="evidence" value="ECO:0007669"/>
    <property type="project" value="TreeGrafter"/>
</dbReference>
<keyword evidence="4" id="KW-0808">Transferase</keyword>
<reference evidence="10" key="1">
    <citation type="submission" date="2016-10" db="EMBL/GenBank/DDBJ databases">
        <authorList>
            <person name="Varghese N."/>
            <person name="Submissions S."/>
        </authorList>
    </citation>
    <scope>NUCLEOTIDE SEQUENCE [LARGE SCALE GENOMIC DNA]</scope>
    <source>
        <strain evidence="10">CGMCC 1.12402</strain>
    </source>
</reference>
<dbReference type="PRINTS" id="PR00344">
    <property type="entry name" value="BCTRLSENSOR"/>
</dbReference>
<gene>
    <name evidence="9" type="ORF">SAMN05216290_0441</name>
</gene>
<dbReference type="STRING" id="1267423.SAMN05216290_0441"/>
<name>A0A1I0MIX4_9BACT</name>
<dbReference type="Pfam" id="PF00512">
    <property type="entry name" value="HisKA"/>
    <property type="match status" value="1"/>
</dbReference>
<evidence type="ECO:0000313" key="10">
    <source>
        <dbReference type="Proteomes" id="UP000199437"/>
    </source>
</evidence>
<evidence type="ECO:0000256" key="1">
    <source>
        <dbReference type="ARBA" id="ARBA00000085"/>
    </source>
</evidence>
<feature type="transmembrane region" description="Helical" evidence="7">
    <location>
        <begin position="251"/>
        <end position="273"/>
    </location>
</feature>
<keyword evidence="7" id="KW-0472">Membrane</keyword>
<evidence type="ECO:0000313" key="9">
    <source>
        <dbReference type="EMBL" id="SEV88283.1"/>
    </source>
</evidence>
<dbReference type="SMART" id="SM00388">
    <property type="entry name" value="HisKA"/>
    <property type="match status" value="1"/>
</dbReference>
<evidence type="ECO:0000256" key="6">
    <source>
        <dbReference type="ARBA" id="ARBA00023012"/>
    </source>
</evidence>
<dbReference type="RefSeq" id="WP_162844652.1">
    <property type="nucleotide sequence ID" value="NZ_FOIR01000001.1"/>
</dbReference>
<dbReference type="SMART" id="SM00387">
    <property type="entry name" value="HATPase_c"/>
    <property type="match status" value="1"/>
</dbReference>
<dbReference type="SUPFAM" id="SSF47384">
    <property type="entry name" value="Homodimeric domain of signal transducing histidine kinase"/>
    <property type="match status" value="1"/>
</dbReference>
<keyword evidence="10" id="KW-1185">Reference proteome</keyword>
<feature type="domain" description="Histidine kinase" evidence="8">
    <location>
        <begin position="292"/>
        <end position="511"/>
    </location>
</feature>
<dbReference type="InterPro" id="IPR036097">
    <property type="entry name" value="HisK_dim/P_sf"/>
</dbReference>
<evidence type="ECO:0000256" key="2">
    <source>
        <dbReference type="ARBA" id="ARBA00012438"/>
    </source>
</evidence>
<keyword evidence="3" id="KW-0597">Phosphoprotein</keyword>
<dbReference type="EMBL" id="FOIR01000001">
    <property type="protein sequence ID" value="SEV88283.1"/>
    <property type="molecule type" value="Genomic_DNA"/>
</dbReference>
<evidence type="ECO:0000256" key="4">
    <source>
        <dbReference type="ARBA" id="ARBA00022679"/>
    </source>
</evidence>
<dbReference type="FunFam" id="3.30.565.10:FF:000006">
    <property type="entry name" value="Sensor histidine kinase WalK"/>
    <property type="match status" value="1"/>
</dbReference>
<evidence type="ECO:0000256" key="5">
    <source>
        <dbReference type="ARBA" id="ARBA00022777"/>
    </source>
</evidence>
<dbReference type="SUPFAM" id="SSF55874">
    <property type="entry name" value="ATPase domain of HSP90 chaperone/DNA topoisomerase II/histidine kinase"/>
    <property type="match status" value="1"/>
</dbReference>
<dbReference type="GeneID" id="99985202"/>
<evidence type="ECO:0000256" key="3">
    <source>
        <dbReference type="ARBA" id="ARBA00022553"/>
    </source>
</evidence>
<dbReference type="PANTHER" id="PTHR45453:SF1">
    <property type="entry name" value="PHOSPHATE REGULON SENSOR PROTEIN PHOR"/>
    <property type="match status" value="1"/>
</dbReference>
<dbReference type="PROSITE" id="PS50109">
    <property type="entry name" value="HIS_KIN"/>
    <property type="match status" value="1"/>
</dbReference>
<dbReference type="GO" id="GO:0004721">
    <property type="term" value="F:phosphoprotein phosphatase activity"/>
    <property type="evidence" value="ECO:0007669"/>
    <property type="project" value="TreeGrafter"/>
</dbReference>
<dbReference type="InterPro" id="IPR003661">
    <property type="entry name" value="HisK_dim/P_dom"/>
</dbReference>
<dbReference type="Gene3D" id="1.10.287.130">
    <property type="match status" value="1"/>
</dbReference>
<keyword evidence="6" id="KW-0902">Two-component regulatory system</keyword>
<dbReference type="EC" id="2.7.13.3" evidence="2"/>
<dbReference type="PANTHER" id="PTHR45453">
    <property type="entry name" value="PHOSPHATE REGULON SENSOR PROTEIN PHOR"/>
    <property type="match status" value="1"/>
</dbReference>
<dbReference type="Gene3D" id="3.30.565.10">
    <property type="entry name" value="Histidine kinase-like ATPase, C-terminal domain"/>
    <property type="match status" value="1"/>
</dbReference>
<sequence>MSVALLGLIAFQFYWITEVMNVNNERFNQSVQNALNEVASKMALQNDYNFLQNDVNSIMPFPQAQLESIRDTLRNINNAPQMGQGGSMQPPIEFMESVINFSVDERTRQISLNIDFGAFARHMQALGPVDQQNQQLMIERQMNQRMQSLKNSWANHLMGSDNLFERVNLSQLDEVLDSELKNRGVALPYNYGIYQKKTDKFPFKNIDKEEDTEGLRSSDLEAKLFPMDIIEKDFYITIDFPNKRNYIFKQALMPLSASGLLMLIVIGCFGYAVKVILQQKRISDIKNDFINNMTHEFKTPIATVSLATEALQDHDIRKNDGIVDRYVGVIRDENKRLGLQVEKVLQIASLDKKDFKLKIEQTEIHDIIQKALVNARLSVEKRQGSISSQLLANQTMVEGDKVHLTNIVNNLLDNAIKYSSDAPEINIRTENISTGIIIKVSDKGIGMAKEAIEKIFDKFYRVSTGNVHDVKGFGLGLSYVKKVVDMHEGDISVKSELGKGSTFKIYLPFTHG</sequence>
<proteinExistence type="predicted"/>
<dbReference type="AlphaFoldDB" id="A0A1I0MIX4"/>
<dbReference type="Proteomes" id="UP000199437">
    <property type="component" value="Unassembled WGS sequence"/>
</dbReference>
<dbReference type="Pfam" id="PF02518">
    <property type="entry name" value="HATPase_c"/>
    <property type="match status" value="1"/>
</dbReference>
<accession>A0A1I0MIX4</accession>
<dbReference type="InterPro" id="IPR003594">
    <property type="entry name" value="HATPase_dom"/>
</dbReference>
<dbReference type="InterPro" id="IPR050351">
    <property type="entry name" value="BphY/WalK/GraS-like"/>
</dbReference>